<dbReference type="Gene3D" id="1.20.1740.10">
    <property type="entry name" value="Amino acid/polyamine transporter I"/>
    <property type="match status" value="1"/>
</dbReference>
<keyword evidence="3 5" id="KW-1133">Transmembrane helix</keyword>
<feature type="transmembrane region" description="Helical" evidence="5">
    <location>
        <begin position="103"/>
        <end position="125"/>
    </location>
</feature>
<evidence type="ECO:0000256" key="1">
    <source>
        <dbReference type="ARBA" id="ARBA00004141"/>
    </source>
</evidence>
<keyword evidence="4 5" id="KW-0472">Membrane</keyword>
<evidence type="ECO:0000256" key="3">
    <source>
        <dbReference type="ARBA" id="ARBA00022989"/>
    </source>
</evidence>
<gene>
    <name evidence="6" type="ORF">ASIM_LOCUS19048</name>
</gene>
<dbReference type="OrthoDB" id="5982228at2759"/>
<proteinExistence type="predicted"/>
<name>A0A3P6S5H7_ANISI</name>
<feature type="transmembrane region" description="Helical" evidence="5">
    <location>
        <begin position="137"/>
        <end position="157"/>
    </location>
</feature>
<organism evidence="6 7">
    <name type="scientific">Anisakis simplex</name>
    <name type="common">Herring worm</name>
    <dbReference type="NCBI Taxonomy" id="6269"/>
    <lineage>
        <taxon>Eukaryota</taxon>
        <taxon>Metazoa</taxon>
        <taxon>Ecdysozoa</taxon>
        <taxon>Nematoda</taxon>
        <taxon>Chromadorea</taxon>
        <taxon>Rhabditida</taxon>
        <taxon>Spirurina</taxon>
        <taxon>Ascaridomorpha</taxon>
        <taxon>Ascaridoidea</taxon>
        <taxon>Anisakidae</taxon>
        <taxon>Anisakis</taxon>
        <taxon>Anisakis simplex complex</taxon>
    </lineage>
</organism>
<keyword evidence="7" id="KW-1185">Reference proteome</keyword>
<reference evidence="6 7" key="1">
    <citation type="submission" date="2018-11" db="EMBL/GenBank/DDBJ databases">
        <authorList>
            <consortium name="Pathogen Informatics"/>
        </authorList>
    </citation>
    <scope>NUCLEOTIDE SEQUENCE [LARGE SCALE GENOMIC DNA]</scope>
</reference>
<feature type="transmembrane region" description="Helical" evidence="5">
    <location>
        <begin position="6"/>
        <end position="24"/>
    </location>
</feature>
<dbReference type="InterPro" id="IPR002293">
    <property type="entry name" value="AA/rel_permease1"/>
</dbReference>
<protein>
    <submittedName>
        <fullName evidence="6">Uncharacterized protein</fullName>
    </submittedName>
</protein>
<dbReference type="PANTHER" id="PTHR11785:SF117">
    <property type="entry name" value="AMINO ACID TRANSPORTER"/>
    <property type="match status" value="1"/>
</dbReference>
<accession>A0A3P6S5H7</accession>
<evidence type="ECO:0000256" key="4">
    <source>
        <dbReference type="ARBA" id="ARBA00023136"/>
    </source>
</evidence>
<evidence type="ECO:0000313" key="6">
    <source>
        <dbReference type="EMBL" id="VDK67277.1"/>
    </source>
</evidence>
<feature type="transmembrane region" description="Helical" evidence="5">
    <location>
        <begin position="163"/>
        <end position="182"/>
    </location>
</feature>
<evidence type="ECO:0000313" key="7">
    <source>
        <dbReference type="Proteomes" id="UP000267096"/>
    </source>
</evidence>
<sequence>MAVISGLFLCIVIYVLANIAYFAILSPAEMLASEAVATTFTQKTLGDFSYAMPAIVGVLMTGTINSDVFMFSRFMFAGARRGDMPTAWALMNEENESPRVTVLLHYMIVCGMLQQCFVVSALLYIRIRKVPVHKDAIRFPLIVPITLLIISAALVIIPCWNDWVAAVVGFGVALFWLCVYFIREWTFPLKPVVYINDVTTKFCQRLFWCQVVTYEEAVKNEHLKSDHDIKKVDNTTEEQRANTVDTLSTES</sequence>
<dbReference type="PANTHER" id="PTHR11785">
    <property type="entry name" value="AMINO ACID TRANSPORTER"/>
    <property type="match status" value="1"/>
</dbReference>
<dbReference type="GO" id="GO:0015179">
    <property type="term" value="F:L-amino acid transmembrane transporter activity"/>
    <property type="evidence" value="ECO:0007669"/>
    <property type="project" value="TreeGrafter"/>
</dbReference>
<dbReference type="AlphaFoldDB" id="A0A3P6S5H7"/>
<dbReference type="GO" id="GO:0016020">
    <property type="term" value="C:membrane"/>
    <property type="evidence" value="ECO:0007669"/>
    <property type="project" value="UniProtKB-SubCell"/>
</dbReference>
<keyword evidence="2 5" id="KW-0812">Transmembrane</keyword>
<dbReference type="EMBL" id="UYRR01036523">
    <property type="protein sequence ID" value="VDK67277.1"/>
    <property type="molecule type" value="Genomic_DNA"/>
</dbReference>
<dbReference type="Pfam" id="PF13520">
    <property type="entry name" value="AA_permease_2"/>
    <property type="match status" value="1"/>
</dbReference>
<comment type="subcellular location">
    <subcellularLocation>
        <location evidence="1">Membrane</location>
        <topology evidence="1">Multi-pass membrane protein</topology>
    </subcellularLocation>
</comment>
<dbReference type="Proteomes" id="UP000267096">
    <property type="component" value="Unassembled WGS sequence"/>
</dbReference>
<dbReference type="InterPro" id="IPR050598">
    <property type="entry name" value="AminoAcid_Transporter"/>
</dbReference>
<evidence type="ECO:0000256" key="2">
    <source>
        <dbReference type="ARBA" id="ARBA00022692"/>
    </source>
</evidence>
<feature type="transmembrane region" description="Helical" evidence="5">
    <location>
        <begin position="45"/>
        <end position="64"/>
    </location>
</feature>
<evidence type="ECO:0000256" key="5">
    <source>
        <dbReference type="SAM" id="Phobius"/>
    </source>
</evidence>